<evidence type="ECO:0000313" key="1">
    <source>
        <dbReference type="EMBL" id="MBB4958030.1"/>
    </source>
</evidence>
<protein>
    <submittedName>
        <fullName evidence="1">Uncharacterized protein</fullName>
    </submittedName>
</protein>
<dbReference type="RefSeq" id="WP_184534191.1">
    <property type="nucleotide sequence ID" value="NZ_JACHJW010000001.1"/>
</dbReference>
<organism evidence="1 2">
    <name type="scientific">Micromonospora polyrhachis</name>
    <dbReference type="NCBI Taxonomy" id="1282883"/>
    <lineage>
        <taxon>Bacteria</taxon>
        <taxon>Bacillati</taxon>
        <taxon>Actinomycetota</taxon>
        <taxon>Actinomycetes</taxon>
        <taxon>Micromonosporales</taxon>
        <taxon>Micromonosporaceae</taxon>
        <taxon>Micromonospora</taxon>
    </lineage>
</organism>
<dbReference type="Proteomes" id="UP000578819">
    <property type="component" value="Unassembled WGS sequence"/>
</dbReference>
<keyword evidence="2" id="KW-1185">Reference proteome</keyword>
<comment type="caution">
    <text evidence="1">The sequence shown here is derived from an EMBL/GenBank/DDBJ whole genome shotgun (WGS) entry which is preliminary data.</text>
</comment>
<reference evidence="1 2" key="1">
    <citation type="submission" date="2020-08" db="EMBL/GenBank/DDBJ databases">
        <title>Sequencing the genomes of 1000 actinobacteria strains.</title>
        <authorList>
            <person name="Klenk H.-P."/>
        </authorList>
    </citation>
    <scope>NUCLEOTIDE SEQUENCE [LARGE SCALE GENOMIC DNA]</scope>
    <source>
        <strain evidence="1 2">DSM 45886</strain>
    </source>
</reference>
<accession>A0A7W7SNI8</accession>
<sequence>MIANIGGGSKPGHIDPATATRLAQLAGRRARLTMRHITGAGQQWRRIGQWPSDTAHVFTLDMKVLTSTAVAMEWGMERAEIGSHRDIGHMAIRPHRLIMPGRPPIYGDDPEKLAAIAERELRDELAVRSVAWHATYSADSVARAVEIHRANRRKALT</sequence>
<proteinExistence type="predicted"/>
<dbReference type="AlphaFoldDB" id="A0A7W7SNI8"/>
<evidence type="ECO:0000313" key="2">
    <source>
        <dbReference type="Proteomes" id="UP000578819"/>
    </source>
</evidence>
<dbReference type="EMBL" id="JACHJW010000001">
    <property type="protein sequence ID" value="MBB4958030.1"/>
    <property type="molecule type" value="Genomic_DNA"/>
</dbReference>
<gene>
    <name evidence="1" type="ORF">FHR38_001763</name>
</gene>
<name>A0A7W7SNI8_9ACTN</name>